<protein>
    <submittedName>
        <fullName evidence="2">Uncharacterized protein</fullName>
    </submittedName>
</protein>
<dbReference type="AlphaFoldDB" id="A0A644Y011"/>
<accession>A0A644Y011</accession>
<evidence type="ECO:0000313" key="2">
    <source>
        <dbReference type="EMBL" id="MPM21477.1"/>
    </source>
</evidence>
<dbReference type="EMBL" id="VSSQ01003598">
    <property type="protein sequence ID" value="MPM21477.1"/>
    <property type="molecule type" value="Genomic_DNA"/>
</dbReference>
<comment type="caution">
    <text evidence="2">The sequence shown here is derived from an EMBL/GenBank/DDBJ whole genome shotgun (WGS) entry which is preliminary data.</text>
</comment>
<name>A0A644Y011_9ZZZZ</name>
<keyword evidence="1" id="KW-0472">Membrane</keyword>
<feature type="transmembrane region" description="Helical" evidence="1">
    <location>
        <begin position="12"/>
        <end position="31"/>
    </location>
</feature>
<organism evidence="2">
    <name type="scientific">bioreactor metagenome</name>
    <dbReference type="NCBI Taxonomy" id="1076179"/>
    <lineage>
        <taxon>unclassified sequences</taxon>
        <taxon>metagenomes</taxon>
        <taxon>ecological metagenomes</taxon>
    </lineage>
</organism>
<proteinExistence type="predicted"/>
<evidence type="ECO:0000256" key="1">
    <source>
        <dbReference type="SAM" id="Phobius"/>
    </source>
</evidence>
<keyword evidence="1" id="KW-1133">Transmembrane helix</keyword>
<keyword evidence="1" id="KW-0812">Transmembrane</keyword>
<sequence>MVNKKSWEEFRACGLLWWINMILHTFGWAIVVEVDKETEKIIDAYPARVKFRGFDNKSNTEGYIKVSEYLRENCNDLLNESLE</sequence>
<gene>
    <name evidence="2" type="ORF">SDC9_67921</name>
</gene>
<reference evidence="2" key="1">
    <citation type="submission" date="2019-08" db="EMBL/GenBank/DDBJ databases">
        <authorList>
            <person name="Kucharzyk K."/>
            <person name="Murdoch R.W."/>
            <person name="Higgins S."/>
            <person name="Loffler F."/>
        </authorList>
    </citation>
    <scope>NUCLEOTIDE SEQUENCE</scope>
</reference>